<dbReference type="EMBL" id="CP141615">
    <property type="protein sequence ID" value="WRP16130.1"/>
    <property type="molecule type" value="Genomic_DNA"/>
</dbReference>
<feature type="chain" id="PRO_5046763353" evidence="1">
    <location>
        <begin position="34"/>
        <end position="162"/>
    </location>
</feature>
<dbReference type="RefSeq" id="WP_324715403.1">
    <property type="nucleotide sequence ID" value="NZ_CP141615.1"/>
</dbReference>
<gene>
    <name evidence="2" type="ORF">U7230_08415</name>
</gene>
<evidence type="ECO:0000313" key="3">
    <source>
        <dbReference type="Proteomes" id="UP001332192"/>
    </source>
</evidence>
<evidence type="ECO:0000313" key="2">
    <source>
        <dbReference type="EMBL" id="WRP16130.1"/>
    </source>
</evidence>
<reference evidence="2 3" key="1">
    <citation type="journal article" date="2024" name="Front. Microbiol.">
        <title>Novel thermophilic genera Geochorda gen. nov. and Carboxydochorda gen. nov. from the deep terrestrial subsurface reveal the ecophysiological diversity in the class Limnochordia.</title>
        <authorList>
            <person name="Karnachuk O.V."/>
            <person name="Lukina A.P."/>
            <person name="Avakyan M.R."/>
            <person name="Kadnikov V.V."/>
            <person name="Begmatov S."/>
            <person name="Beletsky A.V."/>
            <person name="Vlasova K.G."/>
            <person name="Novikov A.A."/>
            <person name="Shcherbakova V.A."/>
            <person name="Mardanov A.V."/>
            <person name="Ravin N.V."/>
        </authorList>
    </citation>
    <scope>NUCLEOTIDE SEQUENCE [LARGE SCALE GENOMIC DNA]</scope>
    <source>
        <strain evidence="2 3">L945</strain>
    </source>
</reference>
<accession>A0ABZ1BUG8</accession>
<feature type="signal peptide" evidence="1">
    <location>
        <begin position="1"/>
        <end position="33"/>
    </location>
</feature>
<keyword evidence="3" id="KW-1185">Reference proteome</keyword>
<organism evidence="2 3">
    <name type="scientific">Carboxydichorda subterranea</name>
    <dbReference type="NCBI Taxonomy" id="3109565"/>
    <lineage>
        <taxon>Bacteria</taxon>
        <taxon>Bacillati</taxon>
        <taxon>Bacillota</taxon>
        <taxon>Limnochordia</taxon>
        <taxon>Limnochordales</taxon>
        <taxon>Geochordaceae</taxon>
        <taxon>Carboxydichorda</taxon>
    </lineage>
</organism>
<sequence>MRAKGFTGGRSALVMAAAVAIAVAAGLALPACAASQGMALMTIRARTGMPGGIELRWAPSGGSEWWGAAVAFERSAHELEALWAGHLWALGPDNLSQLGVQAGYNLPKEEPQWTSGPWVGFYAGQQWRLVPVALQFGASLRVPVDAPQHVWWETSAGIGLSW</sequence>
<evidence type="ECO:0000256" key="1">
    <source>
        <dbReference type="SAM" id="SignalP"/>
    </source>
</evidence>
<protein>
    <submittedName>
        <fullName evidence="2">Uncharacterized protein</fullName>
    </submittedName>
</protein>
<dbReference type="Proteomes" id="UP001332192">
    <property type="component" value="Chromosome"/>
</dbReference>
<name>A0ABZ1BUG8_9FIRM</name>
<keyword evidence="1" id="KW-0732">Signal</keyword>
<proteinExistence type="predicted"/>